<feature type="compositionally biased region" description="Low complexity" evidence="1">
    <location>
        <begin position="332"/>
        <end position="356"/>
    </location>
</feature>
<evidence type="ECO:0000313" key="5">
    <source>
        <dbReference type="EMBL" id="TNN03696.1"/>
    </source>
</evidence>
<reference evidence="5 6" key="1">
    <citation type="submission" date="2019-04" db="EMBL/GenBank/DDBJ databases">
        <title>The sequence and de novo assembly of Takifugu bimaculatus genome using PacBio and Hi-C technologies.</title>
        <authorList>
            <person name="Xu P."/>
            <person name="Liu B."/>
            <person name="Zhou Z."/>
        </authorList>
    </citation>
    <scope>NUCLEOTIDE SEQUENCE [LARGE SCALE GENOMIC DNA]</scope>
    <source>
        <strain evidence="5">TB-2018</strain>
        <tissue evidence="5">Muscle</tissue>
    </source>
</reference>
<feature type="compositionally biased region" description="Gly residues" evidence="1">
    <location>
        <begin position="304"/>
        <end position="317"/>
    </location>
</feature>
<dbReference type="PANTHER" id="PTHR20859:SF93">
    <property type="entry name" value="CYTOKINE RECEPTOR FAMILY MEMBER B12-RELATED"/>
    <property type="match status" value="1"/>
</dbReference>
<gene>
    <name evidence="5" type="ORF">fugu_000725</name>
</gene>
<dbReference type="InterPro" id="IPR036116">
    <property type="entry name" value="FN3_sf"/>
</dbReference>
<dbReference type="InterPro" id="IPR015373">
    <property type="entry name" value="Interferon/interleukin_rcp_dom"/>
</dbReference>
<dbReference type="EMBL" id="SWLE01000001">
    <property type="protein sequence ID" value="TNN03696.1"/>
    <property type="molecule type" value="Genomic_DNA"/>
</dbReference>
<evidence type="ECO:0000259" key="3">
    <source>
        <dbReference type="Pfam" id="PF01108"/>
    </source>
</evidence>
<evidence type="ECO:0000256" key="2">
    <source>
        <dbReference type="SAM" id="SignalP"/>
    </source>
</evidence>
<sequence length="462" mass="48609">MVTLLRMLAWLPLALTAVAERPHPANLTVTSVQLNHLLTWAPGPGMPPGVHYSVTFITERGTSWFPVAGCERVFHPLVCNLTTSLSEPEQVYFINVTALLGNQVVGSDVYQRFHPLSDTHLDPPLLKLVPCEGHFCVDFHPPLEHLRNSYTILEYSLSIRSSGVEWKKDAKFLRRVVLEDLSPGREFCVSVCFAGQLVPRRSGCSRPTCAVAPGAQASDVLIGGLVSTGLVSVLVLAALAAAAGSSLSPRKPLPRVLTSLHHADGGLVFHAPLVVALLTVDVVAPPAGSQQTPLEEMSEEMMGSSGGSSGGSSVGSGGGGYALRDGCMLLHSSSSSSSSSSSAPAAPAREPSSSSSCQTPPRPPAGGLTSAAPPSCSQTPTESVSEGAAQEEEEEEEEERGGSLDVNLLTLMFGTQPEDKLVFCSSEDQVTSDPPAPTGTLWPEGGSEYVCRPPVRDLHAFV</sequence>
<evidence type="ECO:0000313" key="6">
    <source>
        <dbReference type="Proteomes" id="UP000516260"/>
    </source>
</evidence>
<comment type="caution">
    <text evidence="5">The sequence shown here is derived from an EMBL/GenBank/DDBJ whole genome shotgun (WGS) entry which is preliminary data.</text>
</comment>
<dbReference type="GO" id="GO:0005886">
    <property type="term" value="C:plasma membrane"/>
    <property type="evidence" value="ECO:0007669"/>
    <property type="project" value="TreeGrafter"/>
</dbReference>
<dbReference type="Pfam" id="PF09294">
    <property type="entry name" value="Interfer-bind"/>
    <property type="match status" value="1"/>
</dbReference>
<dbReference type="InterPro" id="IPR003961">
    <property type="entry name" value="FN3_dom"/>
</dbReference>
<dbReference type="Proteomes" id="UP000516260">
    <property type="component" value="Chromosome 1"/>
</dbReference>
<feature type="domain" description="Fibronectin type-III" evidence="3">
    <location>
        <begin position="6"/>
        <end position="103"/>
    </location>
</feature>
<name>A0A4Z2CHI8_9TELE</name>
<feature type="compositionally biased region" description="Polar residues" evidence="1">
    <location>
        <begin position="375"/>
        <end position="384"/>
    </location>
</feature>
<feature type="region of interest" description="Disordered" evidence="1">
    <location>
        <begin position="426"/>
        <end position="445"/>
    </location>
</feature>
<dbReference type="Gene3D" id="2.60.40.10">
    <property type="entry name" value="Immunoglobulins"/>
    <property type="match status" value="1"/>
</dbReference>
<protein>
    <recommendedName>
        <fullName evidence="7">Fibronectin type-III domain-containing protein</fullName>
    </recommendedName>
</protein>
<dbReference type="InterPro" id="IPR013783">
    <property type="entry name" value="Ig-like_fold"/>
</dbReference>
<feature type="region of interest" description="Disordered" evidence="1">
    <location>
        <begin position="332"/>
        <end position="405"/>
    </location>
</feature>
<keyword evidence="2" id="KW-0732">Signal</keyword>
<dbReference type="InterPro" id="IPR050650">
    <property type="entry name" value="Type-II_Cytokine-TF_Rcpt"/>
</dbReference>
<proteinExistence type="predicted"/>
<dbReference type="GO" id="GO:0004896">
    <property type="term" value="F:cytokine receptor activity"/>
    <property type="evidence" value="ECO:0007669"/>
    <property type="project" value="TreeGrafter"/>
</dbReference>
<feature type="signal peptide" evidence="2">
    <location>
        <begin position="1"/>
        <end position="19"/>
    </location>
</feature>
<dbReference type="AlphaFoldDB" id="A0A4Z2CHI8"/>
<dbReference type="PANTHER" id="PTHR20859">
    <property type="entry name" value="INTERFERON/INTERLEUKIN RECEPTOR"/>
    <property type="match status" value="1"/>
</dbReference>
<evidence type="ECO:0008006" key="7">
    <source>
        <dbReference type="Google" id="ProtNLM"/>
    </source>
</evidence>
<dbReference type="SUPFAM" id="SSF49265">
    <property type="entry name" value="Fibronectin type III"/>
    <property type="match status" value="2"/>
</dbReference>
<organism evidence="5 6">
    <name type="scientific">Takifugu bimaculatus</name>
    <dbReference type="NCBI Taxonomy" id="433685"/>
    <lineage>
        <taxon>Eukaryota</taxon>
        <taxon>Metazoa</taxon>
        <taxon>Chordata</taxon>
        <taxon>Craniata</taxon>
        <taxon>Vertebrata</taxon>
        <taxon>Euteleostomi</taxon>
        <taxon>Actinopterygii</taxon>
        <taxon>Neopterygii</taxon>
        <taxon>Teleostei</taxon>
        <taxon>Neoteleostei</taxon>
        <taxon>Acanthomorphata</taxon>
        <taxon>Eupercaria</taxon>
        <taxon>Tetraodontiformes</taxon>
        <taxon>Tetradontoidea</taxon>
        <taxon>Tetraodontidae</taxon>
        <taxon>Takifugu</taxon>
    </lineage>
</organism>
<dbReference type="Pfam" id="PF01108">
    <property type="entry name" value="Tissue_fac"/>
    <property type="match status" value="1"/>
</dbReference>
<feature type="region of interest" description="Disordered" evidence="1">
    <location>
        <begin position="288"/>
        <end position="317"/>
    </location>
</feature>
<accession>A0A4Z2CHI8</accession>
<feature type="compositionally biased region" description="Acidic residues" evidence="1">
    <location>
        <begin position="389"/>
        <end position="399"/>
    </location>
</feature>
<evidence type="ECO:0000259" key="4">
    <source>
        <dbReference type="Pfam" id="PF09294"/>
    </source>
</evidence>
<keyword evidence="6" id="KW-1185">Reference proteome</keyword>
<feature type="chain" id="PRO_5021258169" description="Fibronectin type-III domain-containing protein" evidence="2">
    <location>
        <begin position="20"/>
        <end position="462"/>
    </location>
</feature>
<evidence type="ECO:0000256" key="1">
    <source>
        <dbReference type="SAM" id="MobiDB-lite"/>
    </source>
</evidence>
<feature type="domain" description="Interferon/interleukin receptor" evidence="4">
    <location>
        <begin position="119"/>
        <end position="211"/>
    </location>
</feature>